<dbReference type="Gene3D" id="3.30.450.40">
    <property type="match status" value="1"/>
</dbReference>
<dbReference type="SMART" id="SM00346">
    <property type="entry name" value="HTH_ICLR"/>
    <property type="match status" value="1"/>
</dbReference>
<proteinExistence type="predicted"/>
<organism evidence="6 7">
    <name type="scientific">Paucidesulfovibrio gracilis DSM 16080</name>
    <dbReference type="NCBI Taxonomy" id="1121449"/>
    <lineage>
        <taxon>Bacteria</taxon>
        <taxon>Pseudomonadati</taxon>
        <taxon>Thermodesulfobacteriota</taxon>
        <taxon>Desulfovibrionia</taxon>
        <taxon>Desulfovibrionales</taxon>
        <taxon>Desulfovibrionaceae</taxon>
        <taxon>Paucidesulfovibrio</taxon>
    </lineage>
</organism>
<dbReference type="STRING" id="1121449.SAMN02745704_01583"/>
<dbReference type="GO" id="GO:0003677">
    <property type="term" value="F:DNA binding"/>
    <property type="evidence" value="ECO:0007669"/>
    <property type="project" value="UniProtKB-KW"/>
</dbReference>
<dbReference type="Proteomes" id="UP000190027">
    <property type="component" value="Unassembled WGS sequence"/>
</dbReference>
<evidence type="ECO:0000259" key="4">
    <source>
        <dbReference type="PROSITE" id="PS51077"/>
    </source>
</evidence>
<dbReference type="GO" id="GO:0045892">
    <property type="term" value="P:negative regulation of DNA-templated transcription"/>
    <property type="evidence" value="ECO:0007669"/>
    <property type="project" value="TreeGrafter"/>
</dbReference>
<dbReference type="AlphaFoldDB" id="A0A1T4WZ56"/>
<reference evidence="6 7" key="1">
    <citation type="submission" date="2017-02" db="EMBL/GenBank/DDBJ databases">
        <authorList>
            <person name="Peterson S.W."/>
        </authorList>
    </citation>
    <scope>NUCLEOTIDE SEQUENCE [LARGE SCALE GENOMIC DNA]</scope>
    <source>
        <strain evidence="6 7">DSM 16080</strain>
    </source>
</reference>
<dbReference type="FunFam" id="1.10.10.10:FF:000056">
    <property type="entry name" value="IclR family transcriptional regulator"/>
    <property type="match status" value="1"/>
</dbReference>
<dbReference type="PANTHER" id="PTHR30136">
    <property type="entry name" value="HELIX-TURN-HELIX TRANSCRIPTIONAL REGULATOR, ICLR FAMILY"/>
    <property type="match status" value="1"/>
</dbReference>
<dbReference type="PROSITE" id="PS51078">
    <property type="entry name" value="ICLR_ED"/>
    <property type="match status" value="1"/>
</dbReference>
<dbReference type="Pfam" id="PF01614">
    <property type="entry name" value="IclR_C"/>
    <property type="match status" value="1"/>
</dbReference>
<dbReference type="GO" id="GO:0003700">
    <property type="term" value="F:DNA-binding transcription factor activity"/>
    <property type="evidence" value="ECO:0007669"/>
    <property type="project" value="TreeGrafter"/>
</dbReference>
<evidence type="ECO:0000256" key="1">
    <source>
        <dbReference type="ARBA" id="ARBA00023015"/>
    </source>
</evidence>
<keyword evidence="3" id="KW-0804">Transcription</keyword>
<sequence>MSNLINSVERALDVLLYLNRADGPVGVSQISKDMGMHKSTVFRTLATLESRRFVFQNPDSGKYSLGVSLYSMSNKIQFYDVFKPFARQLGEEFKEAVNVSVLESTAEGVFRSTIVVKEDSKDNVLSVSPTIGTSMDCYCSSVGKCLLAFSPDVPVESLKKYSFARYTHKTIAGPEELAEELARVRAIGFAVDDEEQEIGLTCVGVPIFDPSGQAVAAMSISGPTPRMQAHDTEKLAQRLREVAAEITTLL</sequence>
<dbReference type="InterPro" id="IPR014757">
    <property type="entry name" value="Tscrpt_reg_IclR_C"/>
</dbReference>
<evidence type="ECO:0000256" key="2">
    <source>
        <dbReference type="ARBA" id="ARBA00023125"/>
    </source>
</evidence>
<protein>
    <submittedName>
        <fullName evidence="6">Transcriptional regulator, IclR family</fullName>
    </submittedName>
</protein>
<dbReference type="EMBL" id="FUYC01000005">
    <property type="protein sequence ID" value="SKA82606.1"/>
    <property type="molecule type" value="Genomic_DNA"/>
</dbReference>
<dbReference type="RefSeq" id="WP_144019296.1">
    <property type="nucleotide sequence ID" value="NZ_FUYC01000005.1"/>
</dbReference>
<dbReference type="InterPro" id="IPR050707">
    <property type="entry name" value="HTH_MetabolicPath_Reg"/>
</dbReference>
<evidence type="ECO:0000313" key="7">
    <source>
        <dbReference type="Proteomes" id="UP000190027"/>
    </source>
</evidence>
<evidence type="ECO:0000313" key="6">
    <source>
        <dbReference type="EMBL" id="SKA82606.1"/>
    </source>
</evidence>
<keyword evidence="1" id="KW-0805">Transcription regulation</keyword>
<dbReference type="InterPro" id="IPR036390">
    <property type="entry name" value="WH_DNA-bd_sf"/>
</dbReference>
<feature type="domain" description="IclR-ED" evidence="5">
    <location>
        <begin position="61"/>
        <end position="250"/>
    </location>
</feature>
<dbReference type="InterPro" id="IPR029016">
    <property type="entry name" value="GAF-like_dom_sf"/>
</dbReference>
<evidence type="ECO:0000256" key="3">
    <source>
        <dbReference type="ARBA" id="ARBA00023163"/>
    </source>
</evidence>
<dbReference type="SUPFAM" id="SSF46785">
    <property type="entry name" value="Winged helix' DNA-binding domain"/>
    <property type="match status" value="1"/>
</dbReference>
<keyword evidence="2" id="KW-0238">DNA-binding</keyword>
<dbReference type="SUPFAM" id="SSF55781">
    <property type="entry name" value="GAF domain-like"/>
    <property type="match status" value="1"/>
</dbReference>
<evidence type="ECO:0000259" key="5">
    <source>
        <dbReference type="PROSITE" id="PS51078"/>
    </source>
</evidence>
<dbReference type="InterPro" id="IPR036388">
    <property type="entry name" value="WH-like_DNA-bd_sf"/>
</dbReference>
<name>A0A1T4WZ56_9BACT</name>
<dbReference type="PROSITE" id="PS51077">
    <property type="entry name" value="HTH_ICLR"/>
    <property type="match status" value="1"/>
</dbReference>
<dbReference type="InterPro" id="IPR005471">
    <property type="entry name" value="Tscrpt_reg_IclR_N"/>
</dbReference>
<accession>A0A1T4WZ56</accession>
<feature type="domain" description="HTH iclR-type" evidence="4">
    <location>
        <begin position="5"/>
        <end position="67"/>
    </location>
</feature>
<dbReference type="Gene3D" id="1.10.10.10">
    <property type="entry name" value="Winged helix-like DNA-binding domain superfamily/Winged helix DNA-binding domain"/>
    <property type="match status" value="1"/>
</dbReference>
<gene>
    <name evidence="6" type="ORF">SAMN02745704_01583</name>
</gene>
<keyword evidence="7" id="KW-1185">Reference proteome</keyword>
<dbReference type="Pfam" id="PF09339">
    <property type="entry name" value="HTH_IclR"/>
    <property type="match status" value="1"/>
</dbReference>
<dbReference type="OrthoDB" id="5416964at2"/>
<dbReference type="PANTHER" id="PTHR30136:SF24">
    <property type="entry name" value="HTH-TYPE TRANSCRIPTIONAL REPRESSOR ALLR"/>
    <property type="match status" value="1"/>
</dbReference>